<proteinExistence type="predicted"/>
<evidence type="ECO:0000313" key="1">
    <source>
        <dbReference type="EMBL" id="RVU93649.1"/>
    </source>
</evidence>
<name>A0A437UJI1_ENTAV</name>
<evidence type="ECO:0000313" key="2">
    <source>
        <dbReference type="Proteomes" id="UP000288388"/>
    </source>
</evidence>
<reference evidence="1 2" key="1">
    <citation type="submission" date="2018-12" db="EMBL/GenBank/DDBJ databases">
        <title>A novel vanA-carrying plasmid in a clinical isolate of Enterococcus avium.</title>
        <authorList>
            <person name="Bernasconi O.J."/>
            <person name="Luzzaro F."/>
            <person name="Endimiani A."/>
        </authorList>
    </citation>
    <scope>NUCLEOTIDE SEQUENCE [LARGE SCALE GENOMIC DNA]</scope>
    <source>
        <strain evidence="1 2">LC0559/18</strain>
    </source>
</reference>
<sequence>MKDFNEVILTIEVQKGLGKAYKKAIETENSTQWKQNPIYNSNKELISNELKPVWNGNHASVNVVEGTAKDQLTISIISHTLPNLLETTSWYERMGAKAVYKKTIKKRND</sequence>
<organism evidence="1 2">
    <name type="scientific">Enterococcus avium</name>
    <name type="common">Streptococcus avium</name>
    <dbReference type="NCBI Taxonomy" id="33945"/>
    <lineage>
        <taxon>Bacteria</taxon>
        <taxon>Bacillati</taxon>
        <taxon>Bacillota</taxon>
        <taxon>Bacilli</taxon>
        <taxon>Lactobacillales</taxon>
        <taxon>Enterococcaceae</taxon>
        <taxon>Enterococcus</taxon>
    </lineage>
</organism>
<accession>A0A437UJI1</accession>
<dbReference type="AlphaFoldDB" id="A0A437UJI1"/>
<dbReference type="EMBL" id="RYZS01000001">
    <property type="protein sequence ID" value="RVU93649.1"/>
    <property type="molecule type" value="Genomic_DNA"/>
</dbReference>
<dbReference type="RefSeq" id="WP_127978091.1">
    <property type="nucleotide sequence ID" value="NZ_RYZS01000001.1"/>
</dbReference>
<dbReference type="Proteomes" id="UP000288388">
    <property type="component" value="Unassembled WGS sequence"/>
</dbReference>
<protein>
    <submittedName>
        <fullName evidence="1">Uncharacterized protein</fullName>
    </submittedName>
</protein>
<comment type="caution">
    <text evidence="1">The sequence shown here is derived from an EMBL/GenBank/DDBJ whole genome shotgun (WGS) entry which is preliminary data.</text>
</comment>
<gene>
    <name evidence="1" type="ORF">EK398_01535</name>
</gene>